<proteinExistence type="predicted"/>
<sequence>MFRKFQEAADYFWKNPKLLAEIYNNLDGYSEVLGQPKSNRILFASVLNVFAQRDSSSKMKTTGNALLNGNGYFIESNILELNDTLNTIKGIVSFDWDFDYKDAIFLQQKKTVTKTIEQRETDEFGKGGSTVEQTQTSSENVDPGYFYHPMNLVHFTDKEQEKASLVTALFIKAIADEEEWAEVMENIRIGGDIFAIIAGFVTMGLTGNLSVLAIADLGLASIDLALMNEDVKNWVSDLPGGKWFVENWDTIYALIRAGILSVVMIEGILTHGPALLETIKNLKNVKGNYLIFTKQLEKLVEELQAYRLRNPSNVIEEVVLAGEKKRAIKKVTEASLRCRC</sequence>
<dbReference type="AlphaFoldDB" id="A0AAU6WT17"/>
<accession>A0AAU6WT17</accession>
<keyword evidence="1" id="KW-0812">Transmembrane</keyword>
<name>A0AAU6WT17_9FLAO</name>
<dbReference type="Proteomes" id="UP001463665">
    <property type="component" value="Chromosome"/>
</dbReference>
<dbReference type="RefSeq" id="WP_345767206.1">
    <property type="nucleotide sequence ID" value="NZ_CP154834.1"/>
</dbReference>
<evidence type="ECO:0000256" key="1">
    <source>
        <dbReference type="SAM" id="Phobius"/>
    </source>
</evidence>
<organism evidence="2 3">
    <name type="scientific">Chryseobacterium endophyticum</name>
    <dbReference type="NCBI Taxonomy" id="1854762"/>
    <lineage>
        <taxon>Bacteria</taxon>
        <taxon>Pseudomonadati</taxon>
        <taxon>Bacteroidota</taxon>
        <taxon>Flavobacteriia</taxon>
        <taxon>Flavobacteriales</taxon>
        <taxon>Weeksellaceae</taxon>
        <taxon>Chryseobacterium group</taxon>
        <taxon>Chryseobacterium</taxon>
    </lineage>
</organism>
<gene>
    <name evidence="2" type="ORF">AAFP95_06505</name>
</gene>
<feature type="transmembrane region" description="Helical" evidence="1">
    <location>
        <begin position="251"/>
        <end position="276"/>
    </location>
</feature>
<feature type="transmembrane region" description="Helical" evidence="1">
    <location>
        <begin position="193"/>
        <end position="215"/>
    </location>
</feature>
<keyword evidence="1" id="KW-1133">Transmembrane helix</keyword>
<keyword evidence="3" id="KW-1185">Reference proteome</keyword>
<keyword evidence="1" id="KW-0472">Membrane</keyword>
<evidence type="ECO:0000313" key="3">
    <source>
        <dbReference type="Proteomes" id="UP001463665"/>
    </source>
</evidence>
<reference evidence="2 3" key="1">
    <citation type="submission" date="2024-04" db="EMBL/GenBank/DDBJ databases">
        <title>Genome sequencing and assembly of rice foliar adapted Chryseobacterium endophyticum OsEnb-ALM-A6.</title>
        <authorList>
            <person name="Kumar S."/>
            <person name="Javed M."/>
            <person name="Chouhan V."/>
            <person name="Charishma K."/>
            <person name="Patel A."/>
            <person name="Kumar M."/>
            <person name="Sahu K.P."/>
            <person name="Kumar A."/>
        </authorList>
    </citation>
    <scope>NUCLEOTIDE SEQUENCE [LARGE SCALE GENOMIC DNA]</scope>
    <source>
        <strain evidence="2 3">OsEnb-ALM-A6</strain>
    </source>
</reference>
<protein>
    <submittedName>
        <fullName evidence="2">Uncharacterized protein</fullName>
    </submittedName>
</protein>
<evidence type="ECO:0000313" key="2">
    <source>
        <dbReference type="EMBL" id="XAO75550.1"/>
    </source>
</evidence>
<dbReference type="EMBL" id="CP154834">
    <property type="protein sequence ID" value="XAO75550.1"/>
    <property type="molecule type" value="Genomic_DNA"/>
</dbReference>